<reference evidence="2 3" key="1">
    <citation type="journal article" date="2023" name="G3 (Bethesda)">
        <title>A chromosome-level genome assembly of Zasmidium syzygii isolated from banana leaves.</title>
        <authorList>
            <person name="van Westerhoven A.C."/>
            <person name="Mehrabi R."/>
            <person name="Talebi R."/>
            <person name="Steentjes M.B.F."/>
            <person name="Corcolon B."/>
            <person name="Chong P.A."/>
            <person name="Kema G.H.J."/>
            <person name="Seidl M.F."/>
        </authorList>
    </citation>
    <scope>NUCLEOTIDE SEQUENCE [LARGE SCALE GENOMIC DNA]</scope>
    <source>
        <strain evidence="2 3">P124</strain>
    </source>
</reference>
<keyword evidence="1" id="KW-0472">Membrane</keyword>
<proteinExistence type="predicted"/>
<dbReference type="Proteomes" id="UP001305779">
    <property type="component" value="Unassembled WGS sequence"/>
</dbReference>
<evidence type="ECO:0000313" key="2">
    <source>
        <dbReference type="EMBL" id="KAK4497907.1"/>
    </source>
</evidence>
<evidence type="ECO:0000313" key="3">
    <source>
        <dbReference type="Proteomes" id="UP001305779"/>
    </source>
</evidence>
<organism evidence="2 3">
    <name type="scientific">Zasmidium cellare</name>
    <name type="common">Wine cellar mold</name>
    <name type="synonym">Racodium cellare</name>
    <dbReference type="NCBI Taxonomy" id="395010"/>
    <lineage>
        <taxon>Eukaryota</taxon>
        <taxon>Fungi</taxon>
        <taxon>Dikarya</taxon>
        <taxon>Ascomycota</taxon>
        <taxon>Pezizomycotina</taxon>
        <taxon>Dothideomycetes</taxon>
        <taxon>Dothideomycetidae</taxon>
        <taxon>Mycosphaerellales</taxon>
        <taxon>Mycosphaerellaceae</taxon>
        <taxon>Zasmidium</taxon>
    </lineage>
</organism>
<gene>
    <name evidence="2" type="ORF">PRZ48_010562</name>
</gene>
<comment type="caution">
    <text evidence="2">The sequence shown here is derived from an EMBL/GenBank/DDBJ whole genome shotgun (WGS) entry which is preliminary data.</text>
</comment>
<keyword evidence="3" id="KW-1185">Reference proteome</keyword>
<feature type="transmembrane region" description="Helical" evidence="1">
    <location>
        <begin position="175"/>
        <end position="199"/>
    </location>
</feature>
<dbReference type="EMBL" id="JAXOVC010000008">
    <property type="protein sequence ID" value="KAK4497907.1"/>
    <property type="molecule type" value="Genomic_DNA"/>
</dbReference>
<keyword evidence="1" id="KW-1133">Transmembrane helix</keyword>
<evidence type="ECO:0000256" key="1">
    <source>
        <dbReference type="SAM" id="Phobius"/>
    </source>
</evidence>
<accession>A0ABR0E910</accession>
<sequence length="283" mass="30176">MSSNTTRPCYTPNGSVWEGATPCNQTADESHCCGMNDFCLSNGHCLQAEGSYANRIGRGTCTDSSWRSEACPYECNDIRTDQDCALLLAYETPDGSFCCDRNFDTQTQSCPTASGKFGNTPFNMTLGRVIWNRTDGSIMNNGTLLPSQVQLSEAQTTVTLHPSASSTSTSTNTTAVAAGIAVPLGVLLLASLATIFFLLSKLKNLKKQLHKPDTASFDGSATGYKPIDMHSLAPQQNGGGDVYGTLPKYQPVQYGQHPSVNEAPVGREVVEADGRVPVQELGG</sequence>
<protein>
    <submittedName>
        <fullName evidence="2">Uncharacterized protein</fullName>
    </submittedName>
</protein>
<keyword evidence="1" id="KW-0812">Transmembrane</keyword>
<name>A0ABR0E910_ZASCE</name>